<dbReference type="InterPro" id="IPR036237">
    <property type="entry name" value="Xyl_isomerase-like_sf"/>
</dbReference>
<dbReference type="Proteomes" id="UP000076563">
    <property type="component" value="Unassembled WGS sequence"/>
</dbReference>
<feature type="domain" description="Xylose isomerase-like TIM barrel" evidence="1">
    <location>
        <begin position="23"/>
        <end position="257"/>
    </location>
</feature>
<accession>A0A163Y0A0</accession>
<reference evidence="3" key="1">
    <citation type="submission" date="2016-01" db="EMBL/GenBank/DDBJ databases">
        <title>Draft genome of Chromobacterium sp. F49.</title>
        <authorList>
            <person name="Hong K.W."/>
        </authorList>
    </citation>
    <scope>NUCLEOTIDE SEQUENCE [LARGE SCALE GENOMIC DNA]</scope>
    <source>
        <strain evidence="3">M63</strain>
    </source>
</reference>
<keyword evidence="3" id="KW-1185">Reference proteome</keyword>
<dbReference type="OrthoDB" id="9815124at2"/>
<evidence type="ECO:0000313" key="3">
    <source>
        <dbReference type="Proteomes" id="UP000076563"/>
    </source>
</evidence>
<dbReference type="EMBL" id="LQRA01000054">
    <property type="protein sequence ID" value="KZE78717.1"/>
    <property type="molecule type" value="Genomic_DNA"/>
</dbReference>
<dbReference type="SUPFAM" id="SSF51658">
    <property type="entry name" value="Xylose isomerase-like"/>
    <property type="match status" value="1"/>
</dbReference>
<dbReference type="AlphaFoldDB" id="A0A163Y0A0"/>
<sequence length="298" mass="33555">MTWPFRLAVLTDEVSQDIEAVIRFCRDYKLEAVELRSVDDQPLYKLTDERIDALATRLQEAGLTVCGLSSPVFKCELDDDAQIEEHIGILQRYAELARRFGCRYVRGFSFWAQGPFDEALPRIAERLRGIAGMMEAAGLVYALEFDPAVYATNGAKVRQLLDAVASPHLRALYDPGNDLWDPDGEVPYPDGYEHLRGQICHIHLKDAVRTADGVQGVAIGEGEVDYRALLLRLLADGYDGYLVVETHYRLRSQLTEEQLKRPSGSAFSEGGEEASRECMDSLLRLMESIRPATEQRRL</sequence>
<comment type="caution">
    <text evidence="2">The sequence shown here is derived from an EMBL/GenBank/DDBJ whole genome shotgun (WGS) entry which is preliminary data.</text>
</comment>
<dbReference type="InterPro" id="IPR050312">
    <property type="entry name" value="IolE/XylAMocC-like"/>
</dbReference>
<dbReference type="PANTHER" id="PTHR12110">
    <property type="entry name" value="HYDROXYPYRUVATE ISOMERASE"/>
    <property type="match status" value="1"/>
</dbReference>
<evidence type="ECO:0000313" key="2">
    <source>
        <dbReference type="EMBL" id="KZE78717.1"/>
    </source>
</evidence>
<name>A0A163Y0A0_9BACL</name>
<evidence type="ECO:0000259" key="1">
    <source>
        <dbReference type="Pfam" id="PF01261"/>
    </source>
</evidence>
<dbReference type="InterPro" id="IPR013022">
    <property type="entry name" value="Xyl_isomerase-like_TIM-brl"/>
</dbReference>
<dbReference type="PANTHER" id="PTHR12110:SF41">
    <property type="entry name" value="INOSOSE DEHYDRATASE"/>
    <property type="match status" value="1"/>
</dbReference>
<protein>
    <recommendedName>
        <fullName evidence="1">Xylose isomerase-like TIM barrel domain-containing protein</fullName>
    </recommendedName>
</protein>
<dbReference type="Gene3D" id="3.20.20.150">
    <property type="entry name" value="Divalent-metal-dependent TIM barrel enzymes"/>
    <property type="match status" value="1"/>
</dbReference>
<dbReference type="RefSeq" id="WP_063182476.1">
    <property type="nucleotide sequence ID" value="NZ_CP121215.1"/>
</dbReference>
<organism evidence="2 3">
    <name type="scientific">Paenibacillus elgii</name>
    <dbReference type="NCBI Taxonomy" id="189691"/>
    <lineage>
        <taxon>Bacteria</taxon>
        <taxon>Bacillati</taxon>
        <taxon>Bacillota</taxon>
        <taxon>Bacilli</taxon>
        <taxon>Bacillales</taxon>
        <taxon>Paenibacillaceae</taxon>
        <taxon>Paenibacillus</taxon>
    </lineage>
</organism>
<dbReference type="Pfam" id="PF01261">
    <property type="entry name" value="AP_endonuc_2"/>
    <property type="match status" value="1"/>
</dbReference>
<proteinExistence type="predicted"/>
<gene>
    <name evidence="2" type="ORF">AV654_18935</name>
</gene>